<evidence type="ECO:0000259" key="1">
    <source>
        <dbReference type="Pfam" id="PF05161"/>
    </source>
</evidence>
<feature type="domain" description="MOFRL" evidence="1">
    <location>
        <begin position="346"/>
        <end position="478"/>
    </location>
</feature>
<dbReference type="SUPFAM" id="SSF82544">
    <property type="entry name" value="GckA/TtuD-like"/>
    <property type="match status" value="1"/>
</dbReference>
<dbReference type="Pfam" id="PF05161">
    <property type="entry name" value="MOFRL"/>
    <property type="match status" value="1"/>
</dbReference>
<dbReference type="GO" id="GO:0005737">
    <property type="term" value="C:cytoplasm"/>
    <property type="evidence" value="ECO:0007669"/>
    <property type="project" value="TreeGrafter"/>
</dbReference>
<evidence type="ECO:0000259" key="2">
    <source>
        <dbReference type="Pfam" id="PF13660"/>
    </source>
</evidence>
<dbReference type="KEGG" id="ggr:HKW67_01040"/>
<organism evidence="3 4">
    <name type="scientific">Gemmatimonas groenlandica</name>
    <dbReference type="NCBI Taxonomy" id="2732249"/>
    <lineage>
        <taxon>Bacteria</taxon>
        <taxon>Pseudomonadati</taxon>
        <taxon>Gemmatimonadota</taxon>
        <taxon>Gemmatimonadia</taxon>
        <taxon>Gemmatimonadales</taxon>
        <taxon>Gemmatimonadaceae</taxon>
        <taxon>Gemmatimonas</taxon>
    </lineage>
</organism>
<dbReference type="InterPro" id="IPR025286">
    <property type="entry name" value="MOFRL_assoc_dom"/>
</dbReference>
<sequence>MNTSQHPRALLAALYRAAVQGAAPFPRTRDAVGAWFDARSMLSAHAPVYVIALGKAAPAMMAGALDALDQRGRTVHGGLVVAAHEPKRDEVGGDLPARIRLMVGDHPVPGPASLDAADALDDLAHSIDDGSIVLVLLSGGTTSLCAAPIATLSQEVGDADRAQSHLATLAETLLESGLAIHEMNAIRRRVLRWGAGRLAVSLVQHGAEHVPVFAISDVIGDDPAVIGSGPCTADPLDDATFLALLDAHDMRSRVERVMGTVLGLEGASDPPRVPSTDHAAFARVGYTLVARNADAVQALAHEARALGIAQVVVQQMPLEGDAAQLGDQLARLALQTAPEAHGDTLLVCGGEPVVNLRETADRAMSRNEDESLEVPWSDEPLRGGRMQVLALSAALALEEAAACGDSRSWKISVLAAGTDGRDGPTDAAGAIVDAAVPALARRAGRVPEDDLSTGRSWFPLDAAEALLRPGPTGTNVMDVVALYIRA</sequence>
<accession>A0A6M4ILD3</accession>
<dbReference type="InterPro" id="IPR007835">
    <property type="entry name" value="MOFRL"/>
</dbReference>
<dbReference type="AlphaFoldDB" id="A0A6M4ILD3"/>
<dbReference type="GO" id="GO:0008887">
    <property type="term" value="F:glycerate kinase activity"/>
    <property type="evidence" value="ECO:0007669"/>
    <property type="project" value="InterPro"/>
</dbReference>
<dbReference type="PANTHER" id="PTHR12227:SF0">
    <property type="entry name" value="GLYCERATE KINASE"/>
    <property type="match status" value="1"/>
</dbReference>
<feature type="domain" description="MOFRL-associated" evidence="2">
    <location>
        <begin position="11"/>
        <end position="258"/>
    </location>
</feature>
<dbReference type="PANTHER" id="PTHR12227">
    <property type="entry name" value="GLYCERATE KINASE"/>
    <property type="match status" value="1"/>
</dbReference>
<reference evidence="3 4" key="1">
    <citation type="submission" date="2020-05" db="EMBL/GenBank/DDBJ databases">
        <title>Complete genome sequence of Gemmatimonas greenlandica TET16.</title>
        <authorList>
            <person name="Zeng Y."/>
        </authorList>
    </citation>
    <scope>NUCLEOTIDE SEQUENCE [LARGE SCALE GENOMIC DNA]</scope>
    <source>
        <strain evidence="3 4">TET16</strain>
    </source>
</reference>
<dbReference type="Gene3D" id="3.40.1480.10">
    <property type="entry name" value="MOFRL domain"/>
    <property type="match status" value="1"/>
</dbReference>
<dbReference type="Proteomes" id="UP000500938">
    <property type="component" value="Chromosome"/>
</dbReference>
<dbReference type="InterPro" id="IPR039760">
    <property type="entry name" value="MOFRL_protein"/>
</dbReference>
<evidence type="ECO:0000313" key="4">
    <source>
        <dbReference type="Proteomes" id="UP000500938"/>
    </source>
</evidence>
<gene>
    <name evidence="3" type="ORF">HKW67_01040</name>
</gene>
<evidence type="ECO:0000313" key="3">
    <source>
        <dbReference type="EMBL" id="QJR34196.1"/>
    </source>
</evidence>
<dbReference type="Gene3D" id="3.40.50.10180">
    <property type="entry name" value="Glycerate kinase, MOFRL-like N-terminal domain"/>
    <property type="match status" value="1"/>
</dbReference>
<name>A0A6M4ILD3_9BACT</name>
<dbReference type="InterPro" id="IPR038614">
    <property type="entry name" value="GK_N_sf"/>
</dbReference>
<dbReference type="InterPro" id="IPR037035">
    <property type="entry name" value="GK-like_C_sf"/>
</dbReference>
<proteinExistence type="predicted"/>
<dbReference type="EMBL" id="CP053085">
    <property type="protein sequence ID" value="QJR34196.1"/>
    <property type="molecule type" value="Genomic_DNA"/>
</dbReference>
<protein>
    <submittedName>
        <fullName evidence="3">DUF4147 domain-containing protein</fullName>
    </submittedName>
</protein>
<dbReference type="RefSeq" id="WP_171223622.1">
    <property type="nucleotide sequence ID" value="NZ_CP053085.1"/>
</dbReference>
<keyword evidence="4" id="KW-1185">Reference proteome</keyword>
<dbReference type="Pfam" id="PF13660">
    <property type="entry name" value="DUF4147"/>
    <property type="match status" value="1"/>
</dbReference>